<feature type="transmembrane region" description="Helical" evidence="2">
    <location>
        <begin position="169"/>
        <end position="190"/>
    </location>
</feature>
<feature type="transmembrane region" description="Helical" evidence="2">
    <location>
        <begin position="210"/>
        <end position="235"/>
    </location>
</feature>
<organism evidence="3 4">
    <name type="scientific">Cristinia sonorae</name>
    <dbReference type="NCBI Taxonomy" id="1940300"/>
    <lineage>
        <taxon>Eukaryota</taxon>
        <taxon>Fungi</taxon>
        <taxon>Dikarya</taxon>
        <taxon>Basidiomycota</taxon>
        <taxon>Agaricomycotina</taxon>
        <taxon>Agaricomycetes</taxon>
        <taxon>Agaricomycetidae</taxon>
        <taxon>Agaricales</taxon>
        <taxon>Pleurotineae</taxon>
        <taxon>Stephanosporaceae</taxon>
        <taxon>Cristinia</taxon>
    </lineage>
</organism>
<evidence type="ECO:0000256" key="1">
    <source>
        <dbReference type="SAM" id="MobiDB-lite"/>
    </source>
</evidence>
<keyword evidence="2" id="KW-0812">Transmembrane</keyword>
<feature type="transmembrane region" description="Helical" evidence="2">
    <location>
        <begin position="47"/>
        <end position="70"/>
    </location>
</feature>
<name>A0A8K0UDU9_9AGAR</name>
<dbReference type="EMBL" id="JAEVFJ010000057">
    <property type="protein sequence ID" value="KAH8079077.1"/>
    <property type="molecule type" value="Genomic_DNA"/>
</dbReference>
<feature type="compositionally biased region" description="Polar residues" evidence="1">
    <location>
        <begin position="291"/>
        <end position="302"/>
    </location>
</feature>
<protein>
    <submittedName>
        <fullName evidence="3">Uncharacterized protein</fullName>
    </submittedName>
</protein>
<keyword evidence="4" id="KW-1185">Reference proteome</keyword>
<keyword evidence="2" id="KW-0472">Membrane</keyword>
<proteinExistence type="predicted"/>
<feature type="region of interest" description="Disordered" evidence="1">
    <location>
        <begin position="318"/>
        <end position="338"/>
    </location>
</feature>
<dbReference type="OrthoDB" id="3346544at2759"/>
<feature type="transmembrane region" description="Helical" evidence="2">
    <location>
        <begin position="241"/>
        <end position="264"/>
    </location>
</feature>
<comment type="caution">
    <text evidence="3">The sequence shown here is derived from an EMBL/GenBank/DDBJ whole genome shotgun (WGS) entry which is preliminary data.</text>
</comment>
<feature type="region of interest" description="Disordered" evidence="1">
    <location>
        <begin position="275"/>
        <end position="302"/>
    </location>
</feature>
<evidence type="ECO:0000313" key="3">
    <source>
        <dbReference type="EMBL" id="KAH8079077.1"/>
    </source>
</evidence>
<evidence type="ECO:0000256" key="2">
    <source>
        <dbReference type="SAM" id="Phobius"/>
    </source>
</evidence>
<feature type="transmembrane region" description="Helical" evidence="2">
    <location>
        <begin position="126"/>
        <end position="149"/>
    </location>
</feature>
<accession>A0A8K0UDU9</accession>
<reference evidence="3" key="1">
    <citation type="journal article" date="2021" name="New Phytol.">
        <title>Evolutionary innovations through gain and loss of genes in the ectomycorrhizal Boletales.</title>
        <authorList>
            <person name="Wu G."/>
            <person name="Miyauchi S."/>
            <person name="Morin E."/>
            <person name="Kuo A."/>
            <person name="Drula E."/>
            <person name="Varga T."/>
            <person name="Kohler A."/>
            <person name="Feng B."/>
            <person name="Cao Y."/>
            <person name="Lipzen A."/>
            <person name="Daum C."/>
            <person name="Hundley H."/>
            <person name="Pangilinan J."/>
            <person name="Johnson J."/>
            <person name="Barry K."/>
            <person name="LaButti K."/>
            <person name="Ng V."/>
            <person name="Ahrendt S."/>
            <person name="Min B."/>
            <person name="Choi I.G."/>
            <person name="Park H."/>
            <person name="Plett J.M."/>
            <person name="Magnuson J."/>
            <person name="Spatafora J.W."/>
            <person name="Nagy L.G."/>
            <person name="Henrissat B."/>
            <person name="Grigoriev I.V."/>
            <person name="Yang Z.L."/>
            <person name="Xu J."/>
            <person name="Martin F.M."/>
        </authorList>
    </citation>
    <scope>NUCLEOTIDE SEQUENCE</scope>
    <source>
        <strain evidence="3">KKN 215</strain>
    </source>
</reference>
<gene>
    <name evidence="3" type="ORF">BXZ70DRAFT_652667</name>
</gene>
<feature type="transmembrane region" description="Helical" evidence="2">
    <location>
        <begin position="101"/>
        <end position="119"/>
    </location>
</feature>
<evidence type="ECO:0000313" key="4">
    <source>
        <dbReference type="Proteomes" id="UP000813824"/>
    </source>
</evidence>
<keyword evidence="2" id="KW-1133">Transmembrane helix</keyword>
<feature type="transmembrane region" description="Helical" evidence="2">
    <location>
        <begin position="17"/>
        <end position="35"/>
    </location>
</feature>
<dbReference type="Proteomes" id="UP000813824">
    <property type="component" value="Unassembled WGS sequence"/>
</dbReference>
<dbReference type="AlphaFoldDB" id="A0A8K0UDU9"/>
<sequence length="338" mass="36993">MPLTLSEAAVISTTLEGMLYGLSVLMFVLSLWLLARKRKKRQTNWGLVFAAFALFIMSTGEFAVNIIRLIEGLITKGPNMPMGAEFYFADVTQPTFTAKGVLYNSQTLVLDGVVIYRCYLVWQSWLVVALPILGWIGLFAVSVGVNWALSHAVLTAGNIFATTTGRWVTAYYATTLSVNLLATGLLAFRIWRVQRRSQQYMTGENDSLNLVVRIVLESGAIYSAAIICALVTFLLNNPGVYVILDMISPIICIVFNLIIIRVAFISENGILGTSQRSDSGGHPSALRFANHPSQPSAPSYEQKSMAIELTKYVETDAETSSVTDRSGTMYKSGAKSGV</sequence>